<gene>
    <name evidence="1" type="ORF">MM415B04511_0004</name>
</gene>
<evidence type="ECO:0000313" key="1">
    <source>
        <dbReference type="EMBL" id="QJA92686.1"/>
    </source>
</evidence>
<reference evidence="1" key="1">
    <citation type="submission" date="2020-03" db="EMBL/GenBank/DDBJ databases">
        <title>The deep terrestrial virosphere.</title>
        <authorList>
            <person name="Holmfeldt K."/>
            <person name="Nilsson E."/>
            <person name="Simone D."/>
            <person name="Lopez-Fernandez M."/>
            <person name="Wu X."/>
            <person name="de Brujin I."/>
            <person name="Lundin D."/>
            <person name="Andersson A."/>
            <person name="Bertilsson S."/>
            <person name="Dopson M."/>
        </authorList>
    </citation>
    <scope>NUCLEOTIDE SEQUENCE</scope>
    <source>
        <strain evidence="1">MM415B04511</strain>
    </source>
</reference>
<name>A0A6M3LCD1_9ZZZZ</name>
<dbReference type="EMBL" id="MT143088">
    <property type="protein sequence ID" value="QJA92686.1"/>
    <property type="molecule type" value="Genomic_DNA"/>
</dbReference>
<organism evidence="1">
    <name type="scientific">viral metagenome</name>
    <dbReference type="NCBI Taxonomy" id="1070528"/>
    <lineage>
        <taxon>unclassified sequences</taxon>
        <taxon>metagenomes</taxon>
        <taxon>organismal metagenomes</taxon>
    </lineage>
</organism>
<accession>A0A6M3LCD1</accession>
<dbReference type="AlphaFoldDB" id="A0A6M3LCD1"/>
<sequence length="73" mass="8076">MPEENTKRCPLISQFFLTTKPSSALMPGKAEMGGEPMPFIGFCQGDKCELWSKRVADDGGIKEGCCFRLMAEK</sequence>
<protein>
    <submittedName>
        <fullName evidence="1">Uncharacterized protein</fullName>
    </submittedName>
</protein>
<proteinExistence type="predicted"/>